<dbReference type="AlphaFoldDB" id="A0A6C0LMS8"/>
<evidence type="ECO:0000256" key="3">
    <source>
        <dbReference type="ARBA" id="ARBA00022670"/>
    </source>
</evidence>
<organism evidence="6">
    <name type="scientific">viral metagenome</name>
    <dbReference type="NCBI Taxonomy" id="1070528"/>
    <lineage>
        <taxon>unclassified sequences</taxon>
        <taxon>metagenomes</taxon>
        <taxon>organismal metagenomes</taxon>
    </lineage>
</organism>
<dbReference type="PRINTS" id="PR00481">
    <property type="entry name" value="LAMNOPPTDASE"/>
</dbReference>
<proteinExistence type="inferred from homology"/>
<evidence type="ECO:0000256" key="2">
    <source>
        <dbReference type="ARBA" id="ARBA00022438"/>
    </source>
</evidence>
<name>A0A6C0LMS8_9ZZZZ</name>
<reference evidence="6" key="1">
    <citation type="journal article" date="2020" name="Nature">
        <title>Giant virus diversity and host interactions through global metagenomics.</title>
        <authorList>
            <person name="Schulz F."/>
            <person name="Roux S."/>
            <person name="Paez-Espino D."/>
            <person name="Jungbluth S."/>
            <person name="Walsh D.A."/>
            <person name="Denef V.J."/>
            <person name="McMahon K.D."/>
            <person name="Konstantinidis K.T."/>
            <person name="Eloe-Fadrosh E.A."/>
            <person name="Kyrpides N.C."/>
            <person name="Woyke T."/>
        </authorList>
    </citation>
    <scope>NUCLEOTIDE SEQUENCE</scope>
    <source>
        <strain evidence="6">GVMAG-M-3300027963-21</strain>
    </source>
</reference>
<dbReference type="GO" id="GO:0070006">
    <property type="term" value="F:metalloaminopeptidase activity"/>
    <property type="evidence" value="ECO:0007669"/>
    <property type="project" value="InterPro"/>
</dbReference>
<evidence type="ECO:0000313" key="6">
    <source>
        <dbReference type="EMBL" id="QHU31305.1"/>
    </source>
</evidence>
<evidence type="ECO:0000256" key="4">
    <source>
        <dbReference type="ARBA" id="ARBA00022801"/>
    </source>
</evidence>
<keyword evidence="3" id="KW-0645">Protease</keyword>
<dbReference type="EMBL" id="MN740525">
    <property type="protein sequence ID" value="QHU31305.1"/>
    <property type="molecule type" value="Genomic_DNA"/>
</dbReference>
<dbReference type="PROSITE" id="PS00631">
    <property type="entry name" value="CYTOSOL_AP"/>
    <property type="match status" value="1"/>
</dbReference>
<dbReference type="InterPro" id="IPR000819">
    <property type="entry name" value="Peptidase_M17_C"/>
</dbReference>
<dbReference type="SUPFAM" id="SSF53187">
    <property type="entry name" value="Zn-dependent exopeptidases"/>
    <property type="match status" value="1"/>
</dbReference>
<dbReference type="Gene3D" id="3.40.630.10">
    <property type="entry name" value="Zn peptidases"/>
    <property type="match status" value="1"/>
</dbReference>
<dbReference type="GO" id="GO:0006508">
    <property type="term" value="P:proteolysis"/>
    <property type="evidence" value="ECO:0007669"/>
    <property type="project" value="UniProtKB-KW"/>
</dbReference>
<keyword evidence="4" id="KW-0378">Hydrolase</keyword>
<dbReference type="Pfam" id="PF00883">
    <property type="entry name" value="Peptidase_M17"/>
    <property type="match status" value="1"/>
</dbReference>
<evidence type="ECO:0000259" key="5">
    <source>
        <dbReference type="PROSITE" id="PS00631"/>
    </source>
</evidence>
<keyword evidence="2" id="KW-0031">Aminopeptidase</keyword>
<dbReference type="PANTHER" id="PTHR11963">
    <property type="entry name" value="LEUCINE AMINOPEPTIDASE-RELATED"/>
    <property type="match status" value="1"/>
</dbReference>
<protein>
    <recommendedName>
        <fullName evidence="5">Cytosol aminopeptidase domain-containing protein</fullName>
    </recommendedName>
</protein>
<feature type="domain" description="Cytosol aminopeptidase" evidence="5">
    <location>
        <begin position="307"/>
        <end position="314"/>
    </location>
</feature>
<comment type="similarity">
    <text evidence="1">Belongs to the peptidase M17 family.</text>
</comment>
<accession>A0A6C0LMS8</accession>
<dbReference type="GO" id="GO:0005737">
    <property type="term" value="C:cytoplasm"/>
    <property type="evidence" value="ECO:0007669"/>
    <property type="project" value="InterPro"/>
</dbReference>
<dbReference type="GO" id="GO:0030145">
    <property type="term" value="F:manganese ion binding"/>
    <property type="evidence" value="ECO:0007669"/>
    <property type="project" value="InterPro"/>
</dbReference>
<dbReference type="InterPro" id="IPR011356">
    <property type="entry name" value="Leucine_aapep/pepB"/>
</dbReference>
<dbReference type="PANTHER" id="PTHR11963:SF23">
    <property type="entry name" value="CYTOSOL AMINOPEPTIDASE"/>
    <property type="match status" value="1"/>
</dbReference>
<sequence length="455" mass="51841">MHIRIINTIPEQSDYTIVVSSNKEAARARAAKAARTARVARATRAAAATEAAEAIYIHNSLDILRKSMSIKEFLHNKNKVLFNLQKLNKVFVKGFIYRMLQGLYVFTKYQRMKNKEPNILFYTPQLSKADIDGLYSVLYYANISRNIINEPSNIFTPERMADYVCKLFSNTKSNQYIKINNYNHKDIKRMGLRLIDAVGGSSRNKPHFVVIDYKPPKYKKTICLVGKGVTIDTGGYSMKSGKGMEQMYMDKEGASLSFGLLKCMVDSKCNHRIVCLCPLVENIVSDNSMKPNDVIKAYNGTTVEIVNTDAEGRLILADALAFACKNYNPDYLFDYATLTGLSERLHCHTSFTYFTLNDKFEKDIEGYNKEYAEKSIRMPPWVEYIYYIQSSIADVKNSGYKCNSGGLMASLFLMNFIPEKYRKNWIHFDVRLSGYNNPVNIADGFATYLEIIKGI</sequence>
<evidence type="ECO:0000256" key="1">
    <source>
        <dbReference type="ARBA" id="ARBA00009528"/>
    </source>
</evidence>